<accession>A0A8K0P3F4</accession>
<protein>
    <recommendedName>
        <fullName evidence="3">Cortactin-binding protein-2 N-terminal domain-containing protein</fullName>
    </recommendedName>
</protein>
<name>A0A8K0P3F4_LADFU</name>
<dbReference type="InterPro" id="IPR050719">
    <property type="entry name" value="Cortactin-Actin_Reg"/>
</dbReference>
<proteinExistence type="predicted"/>
<dbReference type="InterPro" id="IPR019131">
    <property type="entry name" value="Cortactin-binding_p2_N"/>
</dbReference>
<evidence type="ECO:0000256" key="2">
    <source>
        <dbReference type="SAM" id="MobiDB-lite"/>
    </source>
</evidence>
<reference evidence="4" key="1">
    <citation type="submission" date="2013-04" db="EMBL/GenBank/DDBJ databases">
        <authorList>
            <person name="Qu J."/>
            <person name="Murali S.C."/>
            <person name="Bandaranaike D."/>
            <person name="Bellair M."/>
            <person name="Blankenburg K."/>
            <person name="Chao H."/>
            <person name="Dinh H."/>
            <person name="Doddapaneni H."/>
            <person name="Downs B."/>
            <person name="Dugan-Rocha S."/>
            <person name="Elkadiri S."/>
            <person name="Gnanaolivu R.D."/>
            <person name="Hernandez B."/>
            <person name="Javaid M."/>
            <person name="Jayaseelan J.C."/>
            <person name="Lee S."/>
            <person name="Li M."/>
            <person name="Ming W."/>
            <person name="Munidasa M."/>
            <person name="Muniz J."/>
            <person name="Nguyen L."/>
            <person name="Ongeri F."/>
            <person name="Osuji N."/>
            <person name="Pu L.-L."/>
            <person name="Puazo M."/>
            <person name="Qu C."/>
            <person name="Quiroz J."/>
            <person name="Raj R."/>
            <person name="Weissenberger G."/>
            <person name="Xin Y."/>
            <person name="Zou X."/>
            <person name="Han Y."/>
            <person name="Richards S."/>
            <person name="Worley K."/>
            <person name="Muzny D."/>
            <person name="Gibbs R."/>
        </authorList>
    </citation>
    <scope>NUCLEOTIDE SEQUENCE</scope>
    <source>
        <strain evidence="4">Sampled in the wild</strain>
    </source>
</reference>
<evidence type="ECO:0000259" key="3">
    <source>
        <dbReference type="Pfam" id="PF09727"/>
    </source>
</evidence>
<feature type="region of interest" description="Disordered" evidence="2">
    <location>
        <begin position="1"/>
        <end position="34"/>
    </location>
</feature>
<sequence>MASNRIQTQGTPTKSPQHIHQQQSGFEQLDKSTSNTLKSEKVKQLLNLGGYRPASINDPLAALQRDSFAANEPRVDEMQIRAIADHQMSSLDNLILQHRKTQLRMSRVLKEAEERHKKVVQELDEEKRKHEHDTAQGDDITYGLEKERTRLKQFDYLLEMNFLMKNS</sequence>
<evidence type="ECO:0000313" key="5">
    <source>
        <dbReference type="Proteomes" id="UP000792457"/>
    </source>
</evidence>
<keyword evidence="1" id="KW-0175">Coiled coil</keyword>
<dbReference type="Pfam" id="PF09727">
    <property type="entry name" value="CortBP2"/>
    <property type="match status" value="1"/>
</dbReference>
<evidence type="ECO:0000256" key="1">
    <source>
        <dbReference type="ARBA" id="ARBA00023054"/>
    </source>
</evidence>
<feature type="domain" description="Cortactin-binding protein-2 N-terminal" evidence="3">
    <location>
        <begin position="35"/>
        <end position="153"/>
    </location>
</feature>
<dbReference type="PANTHER" id="PTHR23166:SF5">
    <property type="entry name" value="CTTNBP2 N-TERMINAL-LIKE PROTEIN"/>
    <property type="match status" value="1"/>
</dbReference>
<reference evidence="4" key="2">
    <citation type="submission" date="2017-10" db="EMBL/GenBank/DDBJ databases">
        <title>Ladona fulva Genome sequencing and assembly.</title>
        <authorList>
            <person name="Murali S."/>
            <person name="Richards S."/>
            <person name="Bandaranaike D."/>
            <person name="Bellair M."/>
            <person name="Blankenburg K."/>
            <person name="Chao H."/>
            <person name="Dinh H."/>
            <person name="Doddapaneni H."/>
            <person name="Dugan-Rocha S."/>
            <person name="Elkadiri S."/>
            <person name="Gnanaolivu R."/>
            <person name="Hernandez B."/>
            <person name="Skinner E."/>
            <person name="Javaid M."/>
            <person name="Lee S."/>
            <person name="Li M."/>
            <person name="Ming W."/>
            <person name="Munidasa M."/>
            <person name="Muniz J."/>
            <person name="Nguyen L."/>
            <person name="Hughes D."/>
            <person name="Osuji N."/>
            <person name="Pu L.-L."/>
            <person name="Puazo M."/>
            <person name="Qu C."/>
            <person name="Quiroz J."/>
            <person name="Raj R."/>
            <person name="Weissenberger G."/>
            <person name="Xin Y."/>
            <person name="Zou X."/>
            <person name="Han Y."/>
            <person name="Worley K."/>
            <person name="Muzny D."/>
            <person name="Gibbs R."/>
        </authorList>
    </citation>
    <scope>NUCLEOTIDE SEQUENCE</scope>
    <source>
        <strain evidence="4">Sampled in the wild</strain>
    </source>
</reference>
<keyword evidence="5" id="KW-1185">Reference proteome</keyword>
<dbReference type="PANTHER" id="PTHR23166">
    <property type="entry name" value="FILAMIN/GPBP-INTERACTING PROTEIN"/>
    <property type="match status" value="1"/>
</dbReference>
<organism evidence="4 5">
    <name type="scientific">Ladona fulva</name>
    <name type="common">Scarce chaser dragonfly</name>
    <name type="synonym">Libellula fulva</name>
    <dbReference type="NCBI Taxonomy" id="123851"/>
    <lineage>
        <taxon>Eukaryota</taxon>
        <taxon>Metazoa</taxon>
        <taxon>Ecdysozoa</taxon>
        <taxon>Arthropoda</taxon>
        <taxon>Hexapoda</taxon>
        <taxon>Insecta</taxon>
        <taxon>Pterygota</taxon>
        <taxon>Palaeoptera</taxon>
        <taxon>Odonata</taxon>
        <taxon>Epiprocta</taxon>
        <taxon>Anisoptera</taxon>
        <taxon>Libelluloidea</taxon>
        <taxon>Libellulidae</taxon>
        <taxon>Ladona</taxon>
    </lineage>
</organism>
<gene>
    <name evidence="4" type="ORF">J437_LFUL014186</name>
</gene>
<dbReference type="OrthoDB" id="6021133at2759"/>
<evidence type="ECO:0000313" key="4">
    <source>
        <dbReference type="EMBL" id="KAG8234440.1"/>
    </source>
</evidence>
<comment type="caution">
    <text evidence="4">The sequence shown here is derived from an EMBL/GenBank/DDBJ whole genome shotgun (WGS) entry which is preliminary data.</text>
</comment>
<dbReference type="Proteomes" id="UP000792457">
    <property type="component" value="Unassembled WGS sequence"/>
</dbReference>
<dbReference type="EMBL" id="KZ308813">
    <property type="protein sequence ID" value="KAG8234440.1"/>
    <property type="molecule type" value="Genomic_DNA"/>
</dbReference>
<dbReference type="AlphaFoldDB" id="A0A8K0P3F4"/>